<organism evidence="2 3">
    <name type="scientific">Muraenolepis orangiensis</name>
    <name type="common">Patagonian moray cod</name>
    <dbReference type="NCBI Taxonomy" id="630683"/>
    <lineage>
        <taxon>Eukaryota</taxon>
        <taxon>Metazoa</taxon>
        <taxon>Chordata</taxon>
        <taxon>Craniata</taxon>
        <taxon>Vertebrata</taxon>
        <taxon>Euteleostomi</taxon>
        <taxon>Actinopterygii</taxon>
        <taxon>Neopterygii</taxon>
        <taxon>Teleostei</taxon>
        <taxon>Neoteleostei</taxon>
        <taxon>Acanthomorphata</taxon>
        <taxon>Zeiogadaria</taxon>
        <taxon>Gadariae</taxon>
        <taxon>Gadiformes</taxon>
        <taxon>Muraenolepidoidei</taxon>
        <taxon>Muraenolepididae</taxon>
        <taxon>Muraenolepis</taxon>
    </lineage>
</organism>
<reference evidence="2" key="1">
    <citation type="submission" date="2022-07" db="EMBL/GenBank/DDBJ databases">
        <title>Chromosome-level genome of Muraenolepis orangiensis.</title>
        <authorList>
            <person name="Kim J."/>
        </authorList>
    </citation>
    <scope>NUCLEOTIDE SEQUENCE</scope>
    <source>
        <strain evidence="2">KU_S4_2022</strain>
        <tissue evidence="2">Muscle</tissue>
    </source>
</reference>
<dbReference type="Proteomes" id="UP001148018">
    <property type="component" value="Unassembled WGS sequence"/>
</dbReference>
<feature type="region of interest" description="Disordered" evidence="1">
    <location>
        <begin position="38"/>
        <end position="69"/>
    </location>
</feature>
<evidence type="ECO:0000313" key="3">
    <source>
        <dbReference type="Proteomes" id="UP001148018"/>
    </source>
</evidence>
<protein>
    <submittedName>
        <fullName evidence="2">Uncharacterized protein</fullName>
    </submittedName>
</protein>
<comment type="caution">
    <text evidence="2">The sequence shown here is derived from an EMBL/GenBank/DDBJ whole genome shotgun (WGS) entry which is preliminary data.</text>
</comment>
<dbReference type="EMBL" id="JANIIK010000116">
    <property type="protein sequence ID" value="KAJ3588111.1"/>
    <property type="molecule type" value="Genomic_DNA"/>
</dbReference>
<feature type="region of interest" description="Disordered" evidence="1">
    <location>
        <begin position="1"/>
        <end position="25"/>
    </location>
</feature>
<feature type="compositionally biased region" description="Polar residues" evidence="1">
    <location>
        <begin position="13"/>
        <end position="25"/>
    </location>
</feature>
<dbReference type="AlphaFoldDB" id="A0A9Q0DGW2"/>
<keyword evidence="3" id="KW-1185">Reference proteome</keyword>
<gene>
    <name evidence="2" type="ORF">NHX12_011706</name>
</gene>
<sequence>MDYDACQCGGTAESGTNKGQRPYAKTTTTATWPRFWYADTQPSSGVRPRAQHASSTGHRGPRHPRDETPDWHVVERLMWGFLN</sequence>
<name>A0A9Q0DGW2_9TELE</name>
<evidence type="ECO:0000313" key="2">
    <source>
        <dbReference type="EMBL" id="KAJ3588111.1"/>
    </source>
</evidence>
<proteinExistence type="predicted"/>
<evidence type="ECO:0000256" key="1">
    <source>
        <dbReference type="SAM" id="MobiDB-lite"/>
    </source>
</evidence>
<accession>A0A9Q0DGW2</accession>